<feature type="domain" description="Peptidase M1 leukotriene A4 hydrolase/aminopeptidase C-terminal" evidence="8">
    <location>
        <begin position="83"/>
        <end position="184"/>
    </location>
</feature>
<sequence>MNEFIWCLGPRDRWPEGIWRREVFDPFLKDYLDHFKHRSIMTNDFIKYLNEYFPDNKDLKLFDWELWLNTPGMPPVIPTYDTTLADDCIKLSKKWVSWDGQGDCPFQTSDLSSFSAQQVKEFVALLLHEAPLSQHKLKTMDKEYDLSSKTNAEIRFRLVLLGHGTVDWYQDVVTSPSDGAVVELRSAAWRVGG</sequence>
<evidence type="ECO:0000259" key="8">
    <source>
        <dbReference type="SMART" id="SM01263"/>
    </source>
</evidence>
<dbReference type="PANTHER" id="PTHR45726:SF3">
    <property type="entry name" value="LEUKOTRIENE A-4 HYDROLASE"/>
    <property type="match status" value="1"/>
</dbReference>
<dbReference type="EMBL" id="CAJPIN010008604">
    <property type="protein sequence ID" value="CAG2059049.1"/>
    <property type="molecule type" value="Genomic_DNA"/>
</dbReference>
<comment type="cofactor">
    <cofactor evidence="1">
        <name>Zn(2+)</name>
        <dbReference type="ChEBI" id="CHEBI:29105"/>
    </cofactor>
</comment>
<dbReference type="InterPro" id="IPR038502">
    <property type="entry name" value="M1_LTA-4_hydro/amino_C_sf"/>
</dbReference>
<proteinExistence type="inferred from homology"/>
<evidence type="ECO:0000313" key="9">
    <source>
        <dbReference type="EMBL" id="CAG2059049.1"/>
    </source>
</evidence>
<evidence type="ECO:0000313" key="10">
    <source>
        <dbReference type="Proteomes" id="UP001153148"/>
    </source>
</evidence>
<accession>A0ABN7NUA7</accession>
<dbReference type="Gene3D" id="1.10.390.10">
    <property type="entry name" value="Neutral Protease Domain 2"/>
    <property type="match status" value="1"/>
</dbReference>
<evidence type="ECO:0000256" key="2">
    <source>
        <dbReference type="ARBA" id="ARBA00010136"/>
    </source>
</evidence>
<evidence type="ECO:0000256" key="6">
    <source>
        <dbReference type="ARBA" id="ARBA00022833"/>
    </source>
</evidence>
<dbReference type="InterPro" id="IPR034015">
    <property type="entry name" value="M1_LTA4H"/>
</dbReference>
<evidence type="ECO:0000256" key="1">
    <source>
        <dbReference type="ARBA" id="ARBA00001947"/>
    </source>
</evidence>
<dbReference type="InterPro" id="IPR016024">
    <property type="entry name" value="ARM-type_fold"/>
</dbReference>
<gene>
    <name evidence="9" type="ORF">TPAB3V08_LOCUS6015</name>
</gene>
<keyword evidence="7" id="KW-0482">Metalloprotease</keyword>
<dbReference type="InterPro" id="IPR027268">
    <property type="entry name" value="Peptidase_M4/M1_CTD_sf"/>
</dbReference>
<evidence type="ECO:0000256" key="3">
    <source>
        <dbReference type="ARBA" id="ARBA00022670"/>
    </source>
</evidence>
<keyword evidence="6" id="KW-0862">Zinc</keyword>
<evidence type="ECO:0000256" key="5">
    <source>
        <dbReference type="ARBA" id="ARBA00022801"/>
    </source>
</evidence>
<keyword evidence="3" id="KW-0645">Protease</keyword>
<dbReference type="SMART" id="SM01263">
    <property type="entry name" value="Leuk-A4-hydro_C"/>
    <property type="match status" value="1"/>
</dbReference>
<comment type="similarity">
    <text evidence="2">Belongs to the peptidase M1 family.</text>
</comment>
<reference evidence="9" key="1">
    <citation type="submission" date="2021-03" db="EMBL/GenBank/DDBJ databases">
        <authorList>
            <person name="Tran Van P."/>
        </authorList>
    </citation>
    <scope>NUCLEOTIDE SEQUENCE</scope>
</reference>
<keyword evidence="5" id="KW-0378">Hydrolase</keyword>
<protein>
    <recommendedName>
        <fullName evidence="8">Peptidase M1 leukotriene A4 hydrolase/aminopeptidase C-terminal domain-containing protein</fullName>
    </recommendedName>
</protein>
<dbReference type="InterPro" id="IPR015211">
    <property type="entry name" value="Peptidase_M1_C"/>
</dbReference>
<evidence type="ECO:0000256" key="4">
    <source>
        <dbReference type="ARBA" id="ARBA00022723"/>
    </source>
</evidence>
<name>A0ABN7NUA7_TIMPD</name>
<dbReference type="Pfam" id="PF09127">
    <property type="entry name" value="Leuk-A4-hydro_C"/>
    <property type="match status" value="1"/>
</dbReference>
<comment type="caution">
    <text evidence="9">The sequence shown here is derived from an EMBL/GenBank/DDBJ whole genome shotgun (WGS) entry which is preliminary data.</text>
</comment>
<dbReference type="SUPFAM" id="SSF55486">
    <property type="entry name" value="Metalloproteases ('zincins'), catalytic domain"/>
    <property type="match status" value="1"/>
</dbReference>
<dbReference type="SUPFAM" id="SSF48371">
    <property type="entry name" value="ARM repeat"/>
    <property type="match status" value="1"/>
</dbReference>
<keyword evidence="4" id="KW-0479">Metal-binding</keyword>
<dbReference type="Gene3D" id="1.25.40.320">
    <property type="entry name" value="Peptidase M1, leukotriene A4 hydrolase/aminopeptidase C-terminal domain"/>
    <property type="match status" value="1"/>
</dbReference>
<organism evidence="9 10">
    <name type="scientific">Timema podura</name>
    <name type="common">Walking stick</name>
    <dbReference type="NCBI Taxonomy" id="61482"/>
    <lineage>
        <taxon>Eukaryota</taxon>
        <taxon>Metazoa</taxon>
        <taxon>Ecdysozoa</taxon>
        <taxon>Arthropoda</taxon>
        <taxon>Hexapoda</taxon>
        <taxon>Insecta</taxon>
        <taxon>Pterygota</taxon>
        <taxon>Neoptera</taxon>
        <taxon>Polyneoptera</taxon>
        <taxon>Phasmatodea</taxon>
        <taxon>Timematodea</taxon>
        <taxon>Timematoidea</taxon>
        <taxon>Timematidae</taxon>
        <taxon>Timema</taxon>
    </lineage>
</organism>
<dbReference type="Proteomes" id="UP001153148">
    <property type="component" value="Unassembled WGS sequence"/>
</dbReference>
<dbReference type="PANTHER" id="PTHR45726">
    <property type="entry name" value="LEUKOTRIENE A-4 HYDROLASE"/>
    <property type="match status" value="1"/>
</dbReference>
<evidence type="ECO:0000256" key="7">
    <source>
        <dbReference type="ARBA" id="ARBA00023049"/>
    </source>
</evidence>
<keyword evidence="10" id="KW-1185">Reference proteome</keyword>